<sequence length="420" mass="45407">MPHETSQPLRVTVVGAGIGGLTAALALRQQGHHVTVLEKSQLANEMGAAIGLQPNCTSLLRHLGIEPEEIGATTMLNMVMKESKTLKALDEMTEKVKHATVRPAPSKATNIYFIHRADLHSAIKEKATAAEGKGNPVELRVGSQVVNVDHAAGTVTLADGTVIAGDVVVAADGVHSACRKLAFGPELRETPSPVCCFRTLIPTASLLEDPDTRDLVEEEGTLTEVSSLDRRVIFYPCSGGRQTNVLATLPREAGGWTESGWDNSAKRDKLLSAYAEFASPVVRMLEKATEEGVTAWQLFDLDPLPSWTKGSVALVGDSAHPFSPFLAQGAAQAVEDAIALSAMLPLGTRADHVPRRLRWYKECRRDRATKIQEFSRMRGREASGQRGEPAAGEDIQRFAGYIMMHNELVKATEFLKAKTS</sequence>
<dbReference type="EMBL" id="QAPG01000081">
    <property type="protein sequence ID" value="TDZ32345.1"/>
    <property type="molecule type" value="Genomic_DNA"/>
</dbReference>
<evidence type="ECO:0000256" key="1">
    <source>
        <dbReference type="ARBA" id="ARBA00007992"/>
    </source>
</evidence>
<evidence type="ECO:0000259" key="6">
    <source>
        <dbReference type="Pfam" id="PF01494"/>
    </source>
</evidence>
<dbReference type="InterPro" id="IPR002938">
    <property type="entry name" value="FAD-bd"/>
</dbReference>
<dbReference type="SUPFAM" id="SSF51905">
    <property type="entry name" value="FAD/NAD(P)-binding domain"/>
    <property type="match status" value="1"/>
</dbReference>
<dbReference type="Proteomes" id="UP000295083">
    <property type="component" value="Unassembled WGS sequence"/>
</dbReference>
<evidence type="ECO:0000313" key="7">
    <source>
        <dbReference type="EMBL" id="TDZ32345.1"/>
    </source>
</evidence>
<keyword evidence="3" id="KW-0274">FAD</keyword>
<proteinExistence type="inferred from homology"/>
<keyword evidence="5 7" id="KW-0503">Monooxygenase</keyword>
<feature type="domain" description="FAD-binding" evidence="6">
    <location>
        <begin position="10"/>
        <end position="374"/>
    </location>
</feature>
<name>A0A4R8QAU6_9PEZI</name>
<dbReference type="PANTHER" id="PTHR13789:SF261">
    <property type="entry name" value="HYDROXYLASE, PUTATIVE (AFU_ORTHOLOGUE AFUA_7G00590)-RELATED"/>
    <property type="match status" value="1"/>
</dbReference>
<organism evidence="7 8">
    <name type="scientific">Colletotrichum spinosum</name>
    <dbReference type="NCBI Taxonomy" id="1347390"/>
    <lineage>
        <taxon>Eukaryota</taxon>
        <taxon>Fungi</taxon>
        <taxon>Dikarya</taxon>
        <taxon>Ascomycota</taxon>
        <taxon>Pezizomycotina</taxon>
        <taxon>Sordariomycetes</taxon>
        <taxon>Hypocreomycetidae</taxon>
        <taxon>Glomerellales</taxon>
        <taxon>Glomerellaceae</taxon>
        <taxon>Colletotrichum</taxon>
        <taxon>Colletotrichum orbiculare species complex</taxon>
    </lineage>
</organism>
<reference evidence="7 8" key="1">
    <citation type="submission" date="2018-11" db="EMBL/GenBank/DDBJ databases">
        <title>Genome sequence and assembly of Colletotrichum spinosum.</title>
        <authorList>
            <person name="Gan P."/>
            <person name="Shirasu K."/>
        </authorList>
    </citation>
    <scope>NUCLEOTIDE SEQUENCE [LARGE SCALE GENOMIC DNA]</scope>
    <source>
        <strain evidence="7 8">CBS 515.97</strain>
    </source>
</reference>
<evidence type="ECO:0000256" key="2">
    <source>
        <dbReference type="ARBA" id="ARBA00022630"/>
    </source>
</evidence>
<dbReference type="InterPro" id="IPR050493">
    <property type="entry name" value="FAD-dep_Monooxygenase_BioMet"/>
</dbReference>
<dbReference type="PANTHER" id="PTHR13789">
    <property type="entry name" value="MONOOXYGENASE"/>
    <property type="match status" value="1"/>
</dbReference>
<keyword evidence="2" id="KW-0285">Flavoprotein</keyword>
<keyword evidence="4" id="KW-0560">Oxidoreductase</keyword>
<evidence type="ECO:0000256" key="3">
    <source>
        <dbReference type="ARBA" id="ARBA00022827"/>
    </source>
</evidence>
<gene>
    <name evidence="7" type="primary">OpS4-8</name>
    <name evidence="7" type="ORF">C8035_v012481</name>
</gene>
<protein>
    <submittedName>
        <fullName evidence="7">FAD-dependent monooxygenase OpS4</fullName>
    </submittedName>
</protein>
<keyword evidence="8" id="KW-1185">Reference proteome</keyword>
<dbReference type="Pfam" id="PF01494">
    <property type="entry name" value="FAD_binding_3"/>
    <property type="match status" value="1"/>
</dbReference>
<dbReference type="InterPro" id="IPR036188">
    <property type="entry name" value="FAD/NAD-bd_sf"/>
</dbReference>
<evidence type="ECO:0000256" key="4">
    <source>
        <dbReference type="ARBA" id="ARBA00023002"/>
    </source>
</evidence>
<dbReference type="SUPFAM" id="SSF54373">
    <property type="entry name" value="FAD-linked reductases, C-terminal domain"/>
    <property type="match status" value="1"/>
</dbReference>
<accession>A0A4R8QAU6</accession>
<dbReference type="PRINTS" id="PR00420">
    <property type="entry name" value="RNGMNOXGNASE"/>
</dbReference>
<dbReference type="GO" id="GO:0004497">
    <property type="term" value="F:monooxygenase activity"/>
    <property type="evidence" value="ECO:0007669"/>
    <property type="project" value="UniProtKB-KW"/>
</dbReference>
<evidence type="ECO:0000256" key="5">
    <source>
        <dbReference type="ARBA" id="ARBA00023033"/>
    </source>
</evidence>
<comment type="caution">
    <text evidence="7">The sequence shown here is derived from an EMBL/GenBank/DDBJ whole genome shotgun (WGS) entry which is preliminary data.</text>
</comment>
<dbReference type="Gene3D" id="3.50.50.60">
    <property type="entry name" value="FAD/NAD(P)-binding domain"/>
    <property type="match status" value="1"/>
</dbReference>
<evidence type="ECO:0000313" key="8">
    <source>
        <dbReference type="Proteomes" id="UP000295083"/>
    </source>
</evidence>
<dbReference type="GO" id="GO:0071949">
    <property type="term" value="F:FAD binding"/>
    <property type="evidence" value="ECO:0007669"/>
    <property type="project" value="InterPro"/>
</dbReference>
<comment type="similarity">
    <text evidence="1">Belongs to the paxM FAD-dependent monooxygenase family.</text>
</comment>
<dbReference type="AlphaFoldDB" id="A0A4R8QAU6"/>